<dbReference type="GO" id="GO:0005886">
    <property type="term" value="C:plasma membrane"/>
    <property type="evidence" value="ECO:0007669"/>
    <property type="project" value="UniProtKB-SubCell"/>
</dbReference>
<protein>
    <recommendedName>
        <fullName evidence="6">Probable membrane transporter protein</fullName>
    </recommendedName>
</protein>
<evidence type="ECO:0000256" key="4">
    <source>
        <dbReference type="ARBA" id="ARBA00022989"/>
    </source>
</evidence>
<accession>A0A4R5NGZ9</accession>
<feature type="transmembrane region" description="Helical" evidence="6">
    <location>
        <begin position="201"/>
        <end position="219"/>
    </location>
</feature>
<dbReference type="PANTHER" id="PTHR43701">
    <property type="entry name" value="MEMBRANE TRANSPORTER PROTEIN MJ0441-RELATED"/>
    <property type="match status" value="1"/>
</dbReference>
<dbReference type="Pfam" id="PF01925">
    <property type="entry name" value="TauE"/>
    <property type="match status" value="1"/>
</dbReference>
<comment type="similarity">
    <text evidence="2 6">Belongs to the 4-toluene sulfonate uptake permease (TSUP) (TC 2.A.102) family.</text>
</comment>
<evidence type="ECO:0000256" key="1">
    <source>
        <dbReference type="ARBA" id="ARBA00004141"/>
    </source>
</evidence>
<dbReference type="InterPro" id="IPR002781">
    <property type="entry name" value="TM_pro_TauE-like"/>
</dbReference>
<evidence type="ECO:0000256" key="5">
    <source>
        <dbReference type="ARBA" id="ARBA00023136"/>
    </source>
</evidence>
<comment type="caution">
    <text evidence="7">The sequence shown here is derived from an EMBL/GenBank/DDBJ whole genome shotgun (WGS) entry which is preliminary data.</text>
</comment>
<sequence length="231" mass="23866">MFQIILLIIIGFFVGIFVLSMGGGGGSFYLGALSAVFGLAPAVAAATSIVTAIPPLLIGSWSYYREKQINFKLGNRLLISAIPSVVVGSLLAPLIPTKIYKIVIGLILVALGVQTLYRLRGTSKDKPKTHSKWLSVFFGVISGLMVGIAGLSGGGPIMAGLLIMGGSFMEASATSSYVLICMAIVGAIFHTSGGNVDWTAGLGLMIGAMAGAAVAPHLMKVMTRGKGPLLH</sequence>
<evidence type="ECO:0000256" key="6">
    <source>
        <dbReference type="RuleBase" id="RU363041"/>
    </source>
</evidence>
<dbReference type="Proteomes" id="UP000294854">
    <property type="component" value="Unassembled WGS sequence"/>
</dbReference>
<dbReference type="STRING" id="1122149.FD44_GL001755"/>
<feature type="transmembrane region" description="Helical" evidence="6">
    <location>
        <begin position="102"/>
        <end position="119"/>
    </location>
</feature>
<evidence type="ECO:0000313" key="8">
    <source>
        <dbReference type="Proteomes" id="UP000294854"/>
    </source>
</evidence>
<name>A0A4R5NGZ9_9LACO</name>
<dbReference type="OrthoDB" id="2324380at2"/>
<dbReference type="RefSeq" id="WP_056973899.1">
    <property type="nucleotide sequence ID" value="NZ_PUFO01000086.1"/>
</dbReference>
<keyword evidence="5 6" id="KW-0472">Membrane</keyword>
<evidence type="ECO:0000256" key="3">
    <source>
        <dbReference type="ARBA" id="ARBA00022692"/>
    </source>
</evidence>
<evidence type="ECO:0000256" key="2">
    <source>
        <dbReference type="ARBA" id="ARBA00009142"/>
    </source>
</evidence>
<feature type="transmembrane region" description="Helical" evidence="6">
    <location>
        <begin position="28"/>
        <end position="57"/>
    </location>
</feature>
<keyword evidence="6" id="KW-1003">Cell membrane</keyword>
<organism evidence="7 8">
    <name type="scientific">Secundilactobacillus malefermentans</name>
    <dbReference type="NCBI Taxonomy" id="176292"/>
    <lineage>
        <taxon>Bacteria</taxon>
        <taxon>Bacillati</taxon>
        <taxon>Bacillota</taxon>
        <taxon>Bacilli</taxon>
        <taxon>Lactobacillales</taxon>
        <taxon>Lactobacillaceae</taxon>
        <taxon>Secundilactobacillus</taxon>
    </lineage>
</organism>
<feature type="transmembrane region" description="Helical" evidence="6">
    <location>
        <begin position="5"/>
        <end position="22"/>
    </location>
</feature>
<evidence type="ECO:0000313" key="7">
    <source>
        <dbReference type="EMBL" id="TDG73651.1"/>
    </source>
</evidence>
<proteinExistence type="inferred from homology"/>
<gene>
    <name evidence="7" type="ORF">C5L31_001258</name>
</gene>
<keyword evidence="4 6" id="KW-1133">Transmembrane helix</keyword>
<feature type="transmembrane region" description="Helical" evidence="6">
    <location>
        <begin position="171"/>
        <end position="189"/>
    </location>
</feature>
<dbReference type="InterPro" id="IPR051598">
    <property type="entry name" value="TSUP/Inactive_protease-like"/>
</dbReference>
<dbReference type="EMBL" id="PUFO01000086">
    <property type="protein sequence ID" value="TDG73651.1"/>
    <property type="molecule type" value="Genomic_DNA"/>
</dbReference>
<feature type="transmembrane region" description="Helical" evidence="6">
    <location>
        <begin position="131"/>
        <end position="151"/>
    </location>
</feature>
<keyword evidence="3 6" id="KW-0812">Transmembrane</keyword>
<reference evidence="7 8" key="1">
    <citation type="journal article" date="2019" name="Appl. Microbiol. Biotechnol.">
        <title>Uncovering carbohydrate metabolism through a genotype-phenotype association study of 56 lactic acid bacteria genomes.</title>
        <authorList>
            <person name="Buron-Moles G."/>
            <person name="Chailyan A."/>
            <person name="Dolejs I."/>
            <person name="Forster J."/>
            <person name="Miks M.H."/>
        </authorList>
    </citation>
    <scope>NUCLEOTIDE SEQUENCE [LARGE SCALE GENOMIC DNA]</scope>
    <source>
        <strain evidence="7 8">ATCC 49373</strain>
    </source>
</reference>
<dbReference type="PANTHER" id="PTHR43701:SF2">
    <property type="entry name" value="MEMBRANE TRANSPORTER PROTEIN YJNA-RELATED"/>
    <property type="match status" value="1"/>
</dbReference>
<feature type="transmembrane region" description="Helical" evidence="6">
    <location>
        <begin position="77"/>
        <end position="96"/>
    </location>
</feature>
<keyword evidence="8" id="KW-1185">Reference proteome</keyword>
<dbReference type="AlphaFoldDB" id="A0A4R5NGZ9"/>
<comment type="subcellular location">
    <subcellularLocation>
        <location evidence="6">Cell membrane</location>
        <topology evidence="6">Multi-pass membrane protein</topology>
    </subcellularLocation>
    <subcellularLocation>
        <location evidence="1">Membrane</location>
        <topology evidence="1">Multi-pass membrane protein</topology>
    </subcellularLocation>
</comment>